<dbReference type="GO" id="GO:0039502">
    <property type="term" value="P:symbiont-mediated suppression of host type I interferon-mediated signaling pathway"/>
    <property type="evidence" value="ECO:0007669"/>
    <property type="project" value="UniProtKB-UniRule"/>
</dbReference>
<dbReference type="HAMAP" id="MF_04006">
    <property type="entry name" value="HPV_E6"/>
    <property type="match status" value="1"/>
</dbReference>
<comment type="subunit">
    <text evidence="16">Forms homodimers. Interacts with ubiquitin-protein ligase UBE3A/E6-AP; this interaction stimulates UBE3A ubiquitin activity. Interacts with host BAK1.</text>
</comment>
<dbReference type="GO" id="GO:0042025">
    <property type="term" value="C:host cell nucleus"/>
    <property type="evidence" value="ECO:0007669"/>
    <property type="project" value="UniProtKB-SubCell"/>
</dbReference>
<accession>A0A1Z1G708</accession>
<dbReference type="InterPro" id="IPR038575">
    <property type="entry name" value="E6_sf"/>
</dbReference>
<dbReference type="EMBL" id="KY969593">
    <property type="protein sequence ID" value="ARV85578.1"/>
    <property type="molecule type" value="Genomic_DNA"/>
</dbReference>
<keyword evidence="4 16" id="KW-0945">Host-virus interaction</keyword>
<keyword evidence="7 16" id="KW-0863">Zinc-finger</keyword>
<sequence>MATPPSSEDSADEGPSNIGEAKPPILEPPLPATICGLAKLLEIPLDDCLIPCNFCGNFLTHLEVCEFDEKKLTLIWKDHLVFACCRICCSATATYEFNQFYESTVLGRDIEQVTGKSVFDIDVRCYTCMKFLDSIEKLDICGRKRPFYLVRGSWKGICRLCKHFQ</sequence>
<keyword evidence="15 16" id="KW-1119">Modulation of host cell apoptosis by virus</keyword>
<dbReference type="GO" id="GO:0008270">
    <property type="term" value="F:zinc ion binding"/>
    <property type="evidence" value="ECO:0007669"/>
    <property type="project" value="UniProtKB-KW"/>
</dbReference>
<comment type="function">
    <text evidence="16">Plays a major role in the induction and maintenance of cellular transformation. E6 associates with host UBE3A/E6-AP ubiquitin-protein ligase and modulates its activity. Protects host keratinocytes from apoptosis by mediating the degradation of host BAK1. May also inhibit host immune response.</text>
</comment>
<organismHost>
    <name type="scientific">Homo sapiens</name>
    <name type="common">Human</name>
    <dbReference type="NCBI Taxonomy" id="9606"/>
</organismHost>
<keyword evidence="8 16" id="KW-0862">Zinc</keyword>
<evidence type="ECO:0000256" key="11">
    <source>
        <dbReference type="ARBA" id="ARBA00023159"/>
    </source>
</evidence>
<evidence type="ECO:0000256" key="10">
    <source>
        <dbReference type="ARBA" id="ARBA00023125"/>
    </source>
</evidence>
<dbReference type="GO" id="GO:0039648">
    <property type="term" value="P:symbiont-mediated perturbation of host ubiquitin-like protein modification"/>
    <property type="evidence" value="ECO:0007669"/>
    <property type="project" value="UniProtKB-UniRule"/>
</dbReference>
<keyword evidence="5 16" id="KW-1090">Inhibition of host innate immune response by virus</keyword>
<dbReference type="Gene3D" id="3.30.240.40">
    <property type="entry name" value="E6 early regulatory protein"/>
    <property type="match status" value="2"/>
</dbReference>
<dbReference type="GO" id="GO:0006351">
    <property type="term" value="P:DNA-templated transcription"/>
    <property type="evidence" value="ECO:0007669"/>
    <property type="project" value="UniProtKB-UniRule"/>
</dbReference>
<evidence type="ECO:0000256" key="8">
    <source>
        <dbReference type="ARBA" id="ARBA00022833"/>
    </source>
</evidence>
<name>A0A1Z1G708_HPV20</name>
<feature type="zinc finger region" evidence="16">
    <location>
        <begin position="125"/>
        <end position="161"/>
    </location>
</feature>
<comment type="caution">
    <text evidence="16">Lacks conserved residue(s) required for the propagation of feature annotation.</text>
</comment>
<evidence type="ECO:0000256" key="9">
    <source>
        <dbReference type="ARBA" id="ARBA00023015"/>
    </source>
</evidence>
<evidence type="ECO:0000256" key="12">
    <source>
        <dbReference type="ARBA" id="ARBA00023163"/>
    </source>
</evidence>
<dbReference type="GO" id="GO:0006355">
    <property type="term" value="P:regulation of DNA-templated transcription"/>
    <property type="evidence" value="ECO:0007669"/>
    <property type="project" value="UniProtKB-UniRule"/>
</dbReference>
<evidence type="ECO:0000256" key="15">
    <source>
        <dbReference type="ARBA" id="ARBA00023323"/>
    </source>
</evidence>
<dbReference type="GO" id="GO:0003677">
    <property type="term" value="F:DNA binding"/>
    <property type="evidence" value="ECO:0007669"/>
    <property type="project" value="UniProtKB-UniRule"/>
</dbReference>
<evidence type="ECO:0000313" key="19">
    <source>
        <dbReference type="EMBL" id="ARV85578.1"/>
    </source>
</evidence>
<feature type="region of interest" description="Disordered" evidence="18">
    <location>
        <begin position="1"/>
        <end position="25"/>
    </location>
</feature>
<keyword evidence="2 16" id="KW-0244">Early protein</keyword>
<evidence type="ECO:0000256" key="5">
    <source>
        <dbReference type="ARBA" id="ARBA00022632"/>
    </source>
</evidence>
<keyword evidence="9 16" id="KW-0805">Transcription regulation</keyword>
<reference evidence="19" key="1">
    <citation type="journal article" date="2017" name="Genome Announc.">
        <title>Genome Sequence of Human Papillomavirus Type 20, Strain HPV-20/Lancaster/2015.</title>
        <authorList>
            <person name="Atkinson K.V."/>
            <person name="Bishop L.A."/>
            <person name="Rhodes G."/>
            <person name="Salez N."/>
            <person name="McEwan N.R."/>
            <person name="Hegarty M.J."/>
            <person name="Robey J."/>
            <person name="Harding N."/>
            <person name="Wetherell S."/>
            <person name="Lauder R.M."/>
            <person name="Pickup R.W."/>
            <person name="Wilkinson M."/>
            <person name="Gatherer D."/>
        </authorList>
    </citation>
    <scope>NUCLEOTIDE SEQUENCE</scope>
    <source>
        <strain evidence="19">HPV-20/Lancaster/2015</strain>
    </source>
</reference>
<keyword evidence="10 16" id="KW-0238">DNA-binding</keyword>
<evidence type="ECO:0000256" key="17">
    <source>
        <dbReference type="RuleBase" id="RU363123"/>
    </source>
</evidence>
<comment type="similarity">
    <text evidence="1 16 17">Belongs to the papillomaviridae E6 protein family.</text>
</comment>
<dbReference type="Pfam" id="PF00518">
    <property type="entry name" value="E6"/>
    <property type="match status" value="1"/>
</dbReference>
<evidence type="ECO:0000256" key="3">
    <source>
        <dbReference type="ARBA" id="ARBA00022562"/>
    </source>
</evidence>
<protein>
    <recommendedName>
        <fullName evidence="16 17">Protein E6</fullName>
    </recommendedName>
</protein>
<dbReference type="SUPFAM" id="SSF161229">
    <property type="entry name" value="E6 C-terminal domain-like"/>
    <property type="match status" value="2"/>
</dbReference>
<evidence type="ECO:0000256" key="13">
    <source>
        <dbReference type="ARBA" id="ARBA00023200"/>
    </source>
</evidence>
<evidence type="ECO:0000256" key="7">
    <source>
        <dbReference type="ARBA" id="ARBA00022771"/>
    </source>
</evidence>
<evidence type="ECO:0000256" key="6">
    <source>
        <dbReference type="ARBA" id="ARBA00022723"/>
    </source>
</evidence>
<dbReference type="GO" id="GO:0030430">
    <property type="term" value="C:host cell cytoplasm"/>
    <property type="evidence" value="ECO:0007669"/>
    <property type="project" value="UniProtKB-SubCell"/>
</dbReference>
<dbReference type="GO" id="GO:0052150">
    <property type="term" value="P:symbiont-mediated perturbation of host apoptosis"/>
    <property type="evidence" value="ECO:0007669"/>
    <property type="project" value="UniProtKB-KW"/>
</dbReference>
<keyword evidence="14 16" id="KW-0899">Viral immunoevasion</keyword>
<keyword evidence="13 16" id="KW-1035">Host cytoplasm</keyword>
<comment type="subcellular location">
    <subcellularLocation>
        <location evidence="16 17">Host cytoplasm</location>
    </subcellularLocation>
    <subcellularLocation>
        <location evidence="16 17">Host nucleus</location>
    </subcellularLocation>
</comment>
<keyword evidence="11 16" id="KW-0010">Activator</keyword>
<proteinExistence type="inferred from homology"/>
<keyword evidence="12 16" id="KW-0804">Transcription</keyword>
<evidence type="ECO:0000256" key="2">
    <source>
        <dbReference type="ARBA" id="ARBA00022518"/>
    </source>
</evidence>
<gene>
    <name evidence="16 19" type="primary">E6</name>
</gene>
<evidence type="ECO:0000256" key="14">
    <source>
        <dbReference type="ARBA" id="ARBA00023280"/>
    </source>
</evidence>
<evidence type="ECO:0000256" key="1">
    <source>
        <dbReference type="ARBA" id="ARBA00006346"/>
    </source>
</evidence>
<evidence type="ECO:0000256" key="4">
    <source>
        <dbReference type="ARBA" id="ARBA00022581"/>
    </source>
</evidence>
<feature type="zinc finger region" evidence="16">
    <location>
        <begin position="52"/>
        <end position="88"/>
    </location>
</feature>
<evidence type="ECO:0000256" key="18">
    <source>
        <dbReference type="SAM" id="MobiDB-lite"/>
    </source>
</evidence>
<keyword evidence="6 16" id="KW-0479">Metal-binding</keyword>
<organism evidence="19">
    <name type="scientific">Human papillomavirus 20</name>
    <dbReference type="NCBI Taxonomy" id="31547"/>
    <lineage>
        <taxon>Viruses</taxon>
        <taxon>Monodnaviria</taxon>
        <taxon>Shotokuvirae</taxon>
        <taxon>Cossaviricota</taxon>
        <taxon>Papovaviricetes</taxon>
        <taxon>Zurhausenvirales</taxon>
        <taxon>Papillomaviridae</taxon>
        <taxon>Firstpapillomavirinae</taxon>
        <taxon>Betapapillomavirus</taxon>
        <taxon>Betapapillomavirus 1</taxon>
    </lineage>
</organism>
<dbReference type="GO" id="GO:0052170">
    <property type="term" value="P:symbiont-mediated suppression of host innate immune response"/>
    <property type="evidence" value="ECO:0007669"/>
    <property type="project" value="UniProtKB-KW"/>
</dbReference>
<evidence type="ECO:0000256" key="16">
    <source>
        <dbReference type="HAMAP-Rule" id="MF_04006"/>
    </source>
</evidence>
<dbReference type="InterPro" id="IPR001334">
    <property type="entry name" value="E6"/>
</dbReference>
<keyword evidence="3 16" id="KW-1048">Host nucleus</keyword>
<dbReference type="SMR" id="A0A1Z1G708"/>